<dbReference type="Gene3D" id="2.40.50.100">
    <property type="match status" value="1"/>
</dbReference>
<dbReference type="InterPro" id="IPR027417">
    <property type="entry name" value="P-loop_NTPase"/>
</dbReference>
<evidence type="ECO:0000256" key="6">
    <source>
        <dbReference type="ARBA" id="ARBA00022967"/>
    </source>
</evidence>
<dbReference type="GO" id="GO:0005524">
    <property type="term" value="F:ATP binding"/>
    <property type="evidence" value="ECO:0007669"/>
    <property type="project" value="UniProtKB-KW"/>
</dbReference>
<dbReference type="InterPro" id="IPR003439">
    <property type="entry name" value="ABC_transporter-like_ATP-bd"/>
</dbReference>
<sequence length="371" mass="40507">MAEIVLRDVQKYFGAVHIIKDLNLTIADREFVVLLGPSGCGKTTTLRAIAGLEEISSGEILIDGRPVHDLEASNRDIAFVFQLYALYPHLTVFENIAFPLRATGEKRSEVEKQVREVARALDIVHLLKKRPSALSGGDMQRVAIGRALVRRPKAILMDEPIGALDAKLREDMRTELKRLHIENKATSVYVTHDQVEAMSLADRIVVMNEGILQQVGTPTDVYQNPANLFVAQFIGSPVMNIAKATLATEGERSALVLGENGDAFPMPAELKGRLTARGGPFGDLKIGIRPEGVLVAHEAGEGFVPLEAHLIEPLGAYDIVDLKVGGSFLRARTRSGFVSGPGERVFARLDETQTHFFDTKSGQSLQIRLGA</sequence>
<keyword evidence="4" id="KW-0547">Nucleotide-binding</keyword>
<evidence type="ECO:0000256" key="4">
    <source>
        <dbReference type="ARBA" id="ARBA00022741"/>
    </source>
</evidence>
<evidence type="ECO:0000313" key="10">
    <source>
        <dbReference type="Proteomes" id="UP001241603"/>
    </source>
</evidence>
<dbReference type="PANTHER" id="PTHR43875">
    <property type="entry name" value="MALTODEXTRIN IMPORT ATP-BINDING PROTEIN MSMX"/>
    <property type="match status" value="1"/>
</dbReference>
<dbReference type="CDD" id="cd03301">
    <property type="entry name" value="ABC_MalK_N"/>
    <property type="match status" value="1"/>
</dbReference>
<evidence type="ECO:0000259" key="8">
    <source>
        <dbReference type="PROSITE" id="PS50893"/>
    </source>
</evidence>
<accession>A0ABU0H8I2</accession>
<name>A0ABU0H8I2_9HYPH</name>
<gene>
    <name evidence="9" type="ORF">QO014_003013</name>
</gene>
<evidence type="ECO:0000256" key="7">
    <source>
        <dbReference type="ARBA" id="ARBA00023136"/>
    </source>
</evidence>
<dbReference type="InterPro" id="IPR017871">
    <property type="entry name" value="ABC_transporter-like_CS"/>
</dbReference>
<dbReference type="Gene3D" id="2.40.50.140">
    <property type="entry name" value="Nucleic acid-binding proteins"/>
    <property type="match status" value="1"/>
</dbReference>
<dbReference type="SUPFAM" id="SSF50331">
    <property type="entry name" value="MOP-like"/>
    <property type="match status" value="1"/>
</dbReference>
<evidence type="ECO:0000256" key="1">
    <source>
        <dbReference type="ARBA" id="ARBA00005417"/>
    </source>
</evidence>
<keyword evidence="10" id="KW-1185">Reference proteome</keyword>
<keyword evidence="2" id="KW-0813">Transport</keyword>
<organism evidence="9 10">
    <name type="scientific">Kaistia dalseonensis</name>
    <dbReference type="NCBI Taxonomy" id="410840"/>
    <lineage>
        <taxon>Bacteria</taxon>
        <taxon>Pseudomonadati</taxon>
        <taxon>Pseudomonadota</taxon>
        <taxon>Alphaproteobacteria</taxon>
        <taxon>Hyphomicrobiales</taxon>
        <taxon>Kaistiaceae</taxon>
        <taxon>Kaistia</taxon>
    </lineage>
</organism>
<feature type="domain" description="ABC transporter" evidence="8">
    <location>
        <begin position="4"/>
        <end position="234"/>
    </location>
</feature>
<dbReference type="Pfam" id="PF00005">
    <property type="entry name" value="ABC_tran"/>
    <property type="match status" value="1"/>
</dbReference>
<dbReference type="SUPFAM" id="SSF52540">
    <property type="entry name" value="P-loop containing nucleoside triphosphate hydrolases"/>
    <property type="match status" value="1"/>
</dbReference>
<proteinExistence type="inferred from homology"/>
<dbReference type="InterPro" id="IPR047641">
    <property type="entry name" value="ABC_transpr_MalK/UgpC-like"/>
</dbReference>
<dbReference type="PROSITE" id="PS00211">
    <property type="entry name" value="ABC_TRANSPORTER_1"/>
    <property type="match status" value="1"/>
</dbReference>
<evidence type="ECO:0000313" key="9">
    <source>
        <dbReference type="EMBL" id="MDQ0438618.1"/>
    </source>
</evidence>
<comment type="similarity">
    <text evidence="1">Belongs to the ABC transporter superfamily.</text>
</comment>
<comment type="caution">
    <text evidence="9">The sequence shown here is derived from an EMBL/GenBank/DDBJ whole genome shotgun (WGS) entry which is preliminary data.</text>
</comment>
<evidence type="ECO:0000256" key="3">
    <source>
        <dbReference type="ARBA" id="ARBA00022475"/>
    </source>
</evidence>
<keyword evidence="5 9" id="KW-0067">ATP-binding</keyword>
<dbReference type="EMBL" id="JAUSVO010000004">
    <property type="protein sequence ID" value="MDQ0438618.1"/>
    <property type="molecule type" value="Genomic_DNA"/>
</dbReference>
<dbReference type="PANTHER" id="PTHR43875:SF15">
    <property type="entry name" value="TREHALOSE IMPORT ATP-BINDING PROTEIN SUGC"/>
    <property type="match status" value="1"/>
</dbReference>
<dbReference type="InterPro" id="IPR003593">
    <property type="entry name" value="AAA+_ATPase"/>
</dbReference>
<dbReference type="Proteomes" id="UP001241603">
    <property type="component" value="Unassembled WGS sequence"/>
</dbReference>
<keyword evidence="9" id="KW-0762">Sugar transport</keyword>
<keyword evidence="6" id="KW-1278">Translocase</keyword>
<dbReference type="InterPro" id="IPR012340">
    <property type="entry name" value="NA-bd_OB-fold"/>
</dbReference>
<dbReference type="PROSITE" id="PS50893">
    <property type="entry name" value="ABC_TRANSPORTER_2"/>
    <property type="match status" value="1"/>
</dbReference>
<dbReference type="Gene3D" id="3.40.50.300">
    <property type="entry name" value="P-loop containing nucleotide triphosphate hydrolases"/>
    <property type="match status" value="1"/>
</dbReference>
<protein>
    <submittedName>
        <fullName evidence="9">Multiple sugar transport system ATP-binding protein</fullName>
    </submittedName>
</protein>
<keyword evidence="7" id="KW-0472">Membrane</keyword>
<dbReference type="RefSeq" id="WP_266349524.1">
    <property type="nucleotide sequence ID" value="NZ_JAPKNG010000004.1"/>
</dbReference>
<dbReference type="InterPro" id="IPR008995">
    <property type="entry name" value="Mo/tungstate-bd_C_term_dom"/>
</dbReference>
<dbReference type="SMART" id="SM00382">
    <property type="entry name" value="AAA"/>
    <property type="match status" value="1"/>
</dbReference>
<dbReference type="InterPro" id="IPR015855">
    <property type="entry name" value="ABC_transpr_MalK-like"/>
</dbReference>
<keyword evidence="3" id="KW-1003">Cell membrane</keyword>
<reference evidence="9 10" key="1">
    <citation type="submission" date="2023-07" db="EMBL/GenBank/DDBJ databases">
        <title>Genomic Encyclopedia of Type Strains, Phase IV (KMG-IV): sequencing the most valuable type-strain genomes for metagenomic binning, comparative biology and taxonomic classification.</title>
        <authorList>
            <person name="Goeker M."/>
        </authorList>
    </citation>
    <scope>NUCLEOTIDE SEQUENCE [LARGE SCALE GENOMIC DNA]</scope>
    <source>
        <strain evidence="9 10">B6-8</strain>
    </source>
</reference>
<evidence type="ECO:0000256" key="2">
    <source>
        <dbReference type="ARBA" id="ARBA00022448"/>
    </source>
</evidence>
<evidence type="ECO:0000256" key="5">
    <source>
        <dbReference type="ARBA" id="ARBA00022840"/>
    </source>
</evidence>